<organism evidence="2 3">
    <name type="scientific">Aplysia californica</name>
    <name type="common">California sea hare</name>
    <dbReference type="NCBI Taxonomy" id="6500"/>
    <lineage>
        <taxon>Eukaryota</taxon>
        <taxon>Metazoa</taxon>
        <taxon>Spiralia</taxon>
        <taxon>Lophotrochozoa</taxon>
        <taxon>Mollusca</taxon>
        <taxon>Gastropoda</taxon>
        <taxon>Heterobranchia</taxon>
        <taxon>Euthyneura</taxon>
        <taxon>Tectipleura</taxon>
        <taxon>Aplysiida</taxon>
        <taxon>Aplysioidea</taxon>
        <taxon>Aplysiidae</taxon>
        <taxon>Aplysia</taxon>
    </lineage>
</organism>
<feature type="compositionally biased region" description="Pro residues" evidence="1">
    <location>
        <begin position="58"/>
        <end position="73"/>
    </location>
</feature>
<reference evidence="3" key="1">
    <citation type="submission" date="2025-08" db="UniProtKB">
        <authorList>
            <consortium name="RefSeq"/>
        </authorList>
    </citation>
    <scope>IDENTIFICATION</scope>
</reference>
<feature type="compositionally biased region" description="Low complexity" evidence="1">
    <location>
        <begin position="130"/>
        <end position="185"/>
    </location>
</feature>
<feature type="non-terminal residue" evidence="3">
    <location>
        <position position="185"/>
    </location>
</feature>
<feature type="compositionally biased region" description="Pro residues" evidence="1">
    <location>
        <begin position="105"/>
        <end position="129"/>
    </location>
</feature>
<dbReference type="GeneID" id="118477955"/>
<dbReference type="RefSeq" id="XP_035826624.1">
    <property type="nucleotide sequence ID" value="XM_035970731.1"/>
</dbReference>
<sequence length="185" mass="19573">MTSEVSCVSHDYIITADTLLKTLTPLGPSETMNSVIFLTALCVAVATSALVKRQAPQNPTPGNGPFPQFPQLPPNGTFPQFPQPPPNGTFPQFPQLPPNGTFPQFPAPPPNGTLPPFSFPPPPRGPFPQGPFGMPTPQQGPFGPYQQGPFGPSQQGPFGPSQQGPFGMPSPPQGGFQFPGIFQQN</sequence>
<protein>
    <submittedName>
        <fullName evidence="3">Proline-rich protein 2-like</fullName>
    </submittedName>
</protein>
<feature type="region of interest" description="Disordered" evidence="1">
    <location>
        <begin position="54"/>
        <end position="185"/>
    </location>
</feature>
<evidence type="ECO:0000256" key="1">
    <source>
        <dbReference type="SAM" id="MobiDB-lite"/>
    </source>
</evidence>
<proteinExistence type="predicted"/>
<keyword evidence="2" id="KW-1185">Reference proteome</keyword>
<name>A0ABM1VW32_APLCA</name>
<evidence type="ECO:0000313" key="3">
    <source>
        <dbReference type="RefSeq" id="XP_035826624.1"/>
    </source>
</evidence>
<gene>
    <name evidence="3" type="primary">LOC118477955</name>
</gene>
<evidence type="ECO:0000313" key="2">
    <source>
        <dbReference type="Proteomes" id="UP000694888"/>
    </source>
</evidence>
<dbReference type="Proteomes" id="UP000694888">
    <property type="component" value="Unplaced"/>
</dbReference>
<accession>A0ABM1VW32</accession>